<keyword evidence="2" id="KW-1185">Reference proteome</keyword>
<protein>
    <submittedName>
        <fullName evidence="1">Uncharacterized protein</fullName>
    </submittedName>
</protein>
<dbReference type="EMBL" id="JH370137">
    <property type="protein sequence ID" value="ELA41877.1"/>
    <property type="molecule type" value="Genomic_DNA"/>
</dbReference>
<dbReference type="HOGENOM" id="CLU_1295298_0_0_1"/>
<accession>L2GNI1</accession>
<dbReference type="AlphaFoldDB" id="L2GNI1"/>
<proteinExistence type="predicted"/>
<organism evidence="1 2">
    <name type="scientific">Vittaforma corneae (strain ATCC 50505)</name>
    <name type="common">Microsporidian parasite</name>
    <name type="synonym">Nosema corneum</name>
    <dbReference type="NCBI Taxonomy" id="993615"/>
    <lineage>
        <taxon>Eukaryota</taxon>
        <taxon>Fungi</taxon>
        <taxon>Fungi incertae sedis</taxon>
        <taxon>Microsporidia</taxon>
        <taxon>Nosematidae</taxon>
        <taxon>Vittaforma</taxon>
    </lineage>
</organism>
<gene>
    <name evidence="1" type="ORF">VICG_01061</name>
</gene>
<evidence type="ECO:0000313" key="2">
    <source>
        <dbReference type="Proteomes" id="UP000011082"/>
    </source>
</evidence>
<sequence length="213" mass="24787">MGLKEIEKIINKHSGEQRAEIINYYKKMVDDAVESQSRIDSKLVRLVVDASRYLPSSERQLILDKTVNTKAFQIRTFILNTLKSDFSTEKSHFSSFSEWMVVAIQEISNTFYEANDKLPAPIDKELVENFHKKFCGELRLIFCSNEKFGSAGNQLLIDLKKYFESFEGFEDEKTFLTDRVRKNFNIGKAFTKEKINEIFGQIEQGNSERRIVK</sequence>
<dbReference type="GeneID" id="19881772"/>
<reference evidence="2" key="1">
    <citation type="submission" date="2011-05" db="EMBL/GenBank/DDBJ databases">
        <title>The genome sequence of Vittaforma corneae strain ATCC 50505.</title>
        <authorList>
            <consortium name="The Broad Institute Genome Sequencing Platform"/>
            <person name="Cuomo C."/>
            <person name="Didier E."/>
            <person name="Bowers L."/>
            <person name="Young S.K."/>
            <person name="Zeng Q."/>
            <person name="Gargeya S."/>
            <person name="Fitzgerald M."/>
            <person name="Haas B."/>
            <person name="Abouelleil A."/>
            <person name="Alvarado L."/>
            <person name="Arachchi H.M."/>
            <person name="Berlin A."/>
            <person name="Chapman S.B."/>
            <person name="Gearin G."/>
            <person name="Goldberg J."/>
            <person name="Griggs A."/>
            <person name="Gujja S."/>
            <person name="Hansen M."/>
            <person name="Heiman D."/>
            <person name="Howarth C."/>
            <person name="Larimer J."/>
            <person name="Lui A."/>
            <person name="MacDonald P.J.P."/>
            <person name="McCowen C."/>
            <person name="Montmayeur A."/>
            <person name="Murphy C."/>
            <person name="Neiman D."/>
            <person name="Pearson M."/>
            <person name="Priest M."/>
            <person name="Roberts A."/>
            <person name="Saif S."/>
            <person name="Shea T."/>
            <person name="Sisk P."/>
            <person name="Stolte C."/>
            <person name="Sykes S."/>
            <person name="Wortman J."/>
            <person name="Nusbaum C."/>
            <person name="Birren B."/>
        </authorList>
    </citation>
    <scope>NUCLEOTIDE SEQUENCE [LARGE SCALE GENOMIC DNA]</scope>
    <source>
        <strain evidence="2">ATCC 50505</strain>
    </source>
</reference>
<dbReference type="InParanoid" id="L2GNI1"/>
<name>L2GNI1_VITCO</name>
<dbReference type="RefSeq" id="XP_007604507.1">
    <property type="nucleotide sequence ID" value="XM_007604445.1"/>
</dbReference>
<dbReference type="VEuPathDB" id="MicrosporidiaDB:VICG_01061"/>
<evidence type="ECO:0000313" key="1">
    <source>
        <dbReference type="EMBL" id="ELA41877.1"/>
    </source>
</evidence>
<dbReference type="Proteomes" id="UP000011082">
    <property type="component" value="Unassembled WGS sequence"/>
</dbReference>
<dbReference type="OrthoDB" id="2194483at2759"/>